<evidence type="ECO:0000256" key="5">
    <source>
        <dbReference type="ARBA" id="ARBA00023125"/>
    </source>
</evidence>
<keyword evidence="6" id="KW-0040">ANK repeat</keyword>
<dbReference type="InterPro" id="IPR045234">
    <property type="entry name" value="Unkempt-like"/>
</dbReference>
<evidence type="ECO:0000256" key="2">
    <source>
        <dbReference type="ARBA" id="ARBA00022737"/>
    </source>
</evidence>
<keyword evidence="2" id="KW-0677">Repeat</keyword>
<dbReference type="PROSITE" id="PS50297">
    <property type="entry name" value="ANK_REP_REGION"/>
    <property type="match status" value="1"/>
</dbReference>
<dbReference type="Pfam" id="PF12796">
    <property type="entry name" value="Ank_2"/>
    <property type="match status" value="1"/>
</dbReference>
<evidence type="ECO:0000256" key="3">
    <source>
        <dbReference type="ARBA" id="ARBA00022771"/>
    </source>
</evidence>
<dbReference type="InterPro" id="IPR036770">
    <property type="entry name" value="Ankyrin_rpt-contain_sf"/>
</dbReference>
<keyword evidence="3 7" id="KW-0863">Zinc-finger</keyword>
<keyword evidence="5" id="KW-0238">DNA-binding</keyword>
<dbReference type="InterPro" id="IPR000571">
    <property type="entry name" value="Znf_CCCH"/>
</dbReference>
<evidence type="ECO:0000256" key="6">
    <source>
        <dbReference type="PROSITE-ProRule" id="PRU00023"/>
    </source>
</evidence>
<dbReference type="PRINTS" id="PR01415">
    <property type="entry name" value="ANKYRIN"/>
</dbReference>
<protein>
    <submittedName>
        <fullName evidence="11">C3HL domain class transcription factor</fullName>
    </submittedName>
</protein>
<dbReference type="PANTHER" id="PTHR14493">
    <property type="entry name" value="UNKEMPT FAMILY MEMBER"/>
    <property type="match status" value="1"/>
</dbReference>
<evidence type="ECO:0000256" key="8">
    <source>
        <dbReference type="SAM" id="MobiDB-lite"/>
    </source>
</evidence>
<evidence type="ECO:0000259" key="10">
    <source>
        <dbReference type="PROSITE" id="PS50103"/>
    </source>
</evidence>
<evidence type="ECO:0000256" key="9">
    <source>
        <dbReference type="SAM" id="Phobius"/>
    </source>
</evidence>
<evidence type="ECO:0000256" key="4">
    <source>
        <dbReference type="ARBA" id="ARBA00022833"/>
    </source>
</evidence>
<feature type="zinc finger region" description="C3H1-type" evidence="7">
    <location>
        <begin position="331"/>
        <end position="353"/>
    </location>
</feature>
<feature type="region of interest" description="Disordered" evidence="8">
    <location>
        <begin position="428"/>
        <end position="473"/>
    </location>
</feature>
<keyword evidence="9" id="KW-0812">Transmembrane</keyword>
<feature type="compositionally biased region" description="Low complexity" evidence="8">
    <location>
        <begin position="225"/>
        <end position="243"/>
    </location>
</feature>
<feature type="compositionally biased region" description="Polar residues" evidence="8">
    <location>
        <begin position="635"/>
        <end position="646"/>
    </location>
</feature>
<feature type="compositionally biased region" description="Polar residues" evidence="8">
    <location>
        <begin position="435"/>
        <end position="448"/>
    </location>
</feature>
<keyword evidence="1 7" id="KW-0479">Metal-binding</keyword>
<feature type="region of interest" description="Disordered" evidence="8">
    <location>
        <begin position="625"/>
        <end position="646"/>
    </location>
</feature>
<dbReference type="SMART" id="SM00248">
    <property type="entry name" value="ANK"/>
    <property type="match status" value="3"/>
</dbReference>
<evidence type="ECO:0000313" key="11">
    <source>
        <dbReference type="EMBL" id="KAK1370417.1"/>
    </source>
</evidence>
<reference evidence="11" key="2">
    <citation type="submission" date="2023-05" db="EMBL/GenBank/DDBJ databases">
        <authorList>
            <person name="Schelkunov M.I."/>
        </authorList>
    </citation>
    <scope>NUCLEOTIDE SEQUENCE</scope>
    <source>
        <strain evidence="11">Hsosn_3</strain>
        <tissue evidence="11">Leaf</tissue>
    </source>
</reference>
<keyword evidence="12" id="KW-1185">Reference proteome</keyword>
<feature type="region of interest" description="Disordered" evidence="8">
    <location>
        <begin position="225"/>
        <end position="245"/>
    </location>
</feature>
<dbReference type="GO" id="GO:0006355">
    <property type="term" value="P:regulation of DNA-templated transcription"/>
    <property type="evidence" value="ECO:0007669"/>
    <property type="project" value="UniProtKB-ARBA"/>
</dbReference>
<dbReference type="InterPro" id="IPR057444">
    <property type="entry name" value="Znf-CCCH_AtC3H23-like"/>
</dbReference>
<dbReference type="Gene3D" id="1.25.40.20">
    <property type="entry name" value="Ankyrin repeat-containing domain"/>
    <property type="match status" value="1"/>
</dbReference>
<evidence type="ECO:0000256" key="1">
    <source>
        <dbReference type="ARBA" id="ARBA00022723"/>
    </source>
</evidence>
<feature type="domain" description="C3H1-type" evidence="10">
    <location>
        <begin position="331"/>
        <end position="353"/>
    </location>
</feature>
<dbReference type="EMBL" id="JAUIZM010000008">
    <property type="protein sequence ID" value="KAK1370417.1"/>
    <property type="molecule type" value="Genomic_DNA"/>
</dbReference>
<dbReference type="PROSITE" id="PS50088">
    <property type="entry name" value="ANK_REPEAT"/>
    <property type="match status" value="1"/>
</dbReference>
<dbReference type="AlphaFoldDB" id="A0AAD8HNB3"/>
<dbReference type="SUPFAM" id="SSF48403">
    <property type="entry name" value="Ankyrin repeat"/>
    <property type="match status" value="1"/>
</dbReference>
<dbReference type="PANTHER" id="PTHR14493:SF153">
    <property type="entry name" value="ZINC FINGER CCCH DOMAIN-CONTAINING PROTEIN 24"/>
    <property type="match status" value="1"/>
</dbReference>
<dbReference type="Gene3D" id="3.30.1370.210">
    <property type="match status" value="1"/>
</dbReference>
<keyword evidence="9" id="KW-1133">Transmembrane helix</keyword>
<accession>A0AAD8HNB3</accession>
<evidence type="ECO:0000313" key="12">
    <source>
        <dbReference type="Proteomes" id="UP001237642"/>
    </source>
</evidence>
<proteinExistence type="predicted"/>
<dbReference type="InterPro" id="IPR002110">
    <property type="entry name" value="Ankyrin_rpt"/>
</dbReference>
<dbReference type="PROSITE" id="PS50103">
    <property type="entry name" value="ZF_C3H1"/>
    <property type="match status" value="1"/>
</dbReference>
<evidence type="ECO:0000256" key="7">
    <source>
        <dbReference type="PROSITE-ProRule" id="PRU00723"/>
    </source>
</evidence>
<dbReference type="Proteomes" id="UP001237642">
    <property type="component" value="Unassembled WGS sequence"/>
</dbReference>
<comment type="caution">
    <text evidence="11">The sequence shown here is derived from an EMBL/GenBank/DDBJ whole genome shotgun (WGS) entry which is preliminary data.</text>
</comment>
<dbReference type="FunFam" id="3.30.1370.210:FF:000009">
    <property type="entry name" value="Zinc finger CCCH domain-containing protein 66"/>
    <property type="match status" value="1"/>
</dbReference>
<dbReference type="GO" id="GO:0003677">
    <property type="term" value="F:DNA binding"/>
    <property type="evidence" value="ECO:0007669"/>
    <property type="project" value="UniProtKB-KW"/>
</dbReference>
<keyword evidence="9" id="KW-0472">Membrane</keyword>
<gene>
    <name evidence="11" type="ORF">POM88_036509</name>
</gene>
<dbReference type="GO" id="GO:0008270">
    <property type="term" value="F:zinc ion binding"/>
    <property type="evidence" value="ECO:0007669"/>
    <property type="project" value="UniProtKB-KW"/>
</dbReference>
<dbReference type="SMART" id="SM00356">
    <property type="entry name" value="ZnF_C3H1"/>
    <property type="match status" value="2"/>
</dbReference>
<organism evidence="11 12">
    <name type="scientific">Heracleum sosnowskyi</name>
    <dbReference type="NCBI Taxonomy" id="360622"/>
    <lineage>
        <taxon>Eukaryota</taxon>
        <taxon>Viridiplantae</taxon>
        <taxon>Streptophyta</taxon>
        <taxon>Embryophyta</taxon>
        <taxon>Tracheophyta</taxon>
        <taxon>Spermatophyta</taxon>
        <taxon>Magnoliopsida</taxon>
        <taxon>eudicotyledons</taxon>
        <taxon>Gunneridae</taxon>
        <taxon>Pentapetalae</taxon>
        <taxon>asterids</taxon>
        <taxon>campanulids</taxon>
        <taxon>Apiales</taxon>
        <taxon>Apiaceae</taxon>
        <taxon>Apioideae</taxon>
        <taxon>apioid superclade</taxon>
        <taxon>Tordylieae</taxon>
        <taxon>Tordyliinae</taxon>
        <taxon>Heracleum</taxon>
    </lineage>
</organism>
<reference evidence="11" key="1">
    <citation type="submission" date="2023-02" db="EMBL/GenBank/DDBJ databases">
        <title>Genome of toxic invasive species Heracleum sosnowskyi carries increased number of genes despite the absence of recent whole-genome duplications.</title>
        <authorList>
            <person name="Schelkunov M."/>
            <person name="Shtratnikova V."/>
            <person name="Makarenko M."/>
            <person name="Klepikova A."/>
            <person name="Omelchenko D."/>
            <person name="Novikova G."/>
            <person name="Obukhova E."/>
            <person name="Bogdanov V."/>
            <person name="Penin A."/>
            <person name="Logacheva M."/>
        </authorList>
    </citation>
    <scope>NUCLEOTIDE SEQUENCE</scope>
    <source>
        <strain evidence="11">Hsosn_3</strain>
        <tissue evidence="11">Leaf</tissue>
    </source>
</reference>
<sequence>MYLSVSIFYSLFSDLQILASSATVSSQQRLSKATLTSSTTTVESESNKQDMSPLSVETEDSFSSLLEFAANNECEAFKTLVEKNPLAIDEVGLWYVRKKGSKQIVLEHRTPLMVAATYGSLDIIKFIISQPAVNVNLACGPDKCTALHCAASGGAVNAVDIVRLLLAVGADPNIKDANDQRAVDVIVAPPKVLGVKASLEEMLLSNVSDGSTGECKLRVSISSSNYSPSLSSSPDNGSPCSPSDLVSSPMMSKFDDVPSGAISEKKEYPIDPSLPDIKNSIYSTDEFRMFSFKVRPCSRAYSHDWTECPFVHPGENARRRDPRKFHYSCVPCPDFRKGACRRADMCEYAHGVFECWLHPAQYRTRLCKDGTSCARRVCFFAHTPDELRPLYVSTGSAVPSPRSSASAASAMDMAVALSLLPGSPSSASAMSPSAFNQPMSPSGNSAHSSVAWPQPNVPTLHLPGSNMQSSRLRSSLSARDIPLEDLHLLQDMDAQQLLLNDWACLSQSRPSSLSLNRSGRPKTLAPSNLEELFSAELGSSPRYADQASSAGAFSPSHRSAVLNQFQQQQNMLSPINTNVFSPKNADHPLLQASYGVSSPGRMSPRSVEPISPMGSRLNAFAQREFQQQQQQQQQMRSLSSRDFGSNNVSMVGSPVNSWSKWSSPSGKVDWSVNGDEHSWLPRSSSFDLNKNGEEPDLSWVQSLVKESPPEMKDKLSAPVVSAATSVTEAEYDEVNITRAALKEDSPCWEISPSHQHEIQIKKRWTSLLDHVFGVIFLYKMIWYGIFMSFMYPSK</sequence>
<name>A0AAD8HNB3_9APIA</name>
<feature type="repeat" description="ANK" evidence="6">
    <location>
        <begin position="142"/>
        <end position="177"/>
    </location>
</feature>
<dbReference type="Pfam" id="PF25512">
    <property type="entry name" value="zf-CCCH_AtC3H23"/>
    <property type="match status" value="1"/>
</dbReference>
<keyword evidence="4 7" id="KW-0862">Zinc</keyword>
<feature type="transmembrane region" description="Helical" evidence="9">
    <location>
        <begin position="771"/>
        <end position="791"/>
    </location>
</feature>